<feature type="transmembrane region" description="Helical" evidence="6">
    <location>
        <begin position="215"/>
        <end position="240"/>
    </location>
</feature>
<comment type="subcellular location">
    <subcellularLocation>
        <location evidence="1">Membrane</location>
    </subcellularLocation>
</comment>
<dbReference type="EMBL" id="KB307198">
    <property type="protein sequence ID" value="ELT99149.1"/>
    <property type="molecule type" value="Genomic_DNA"/>
</dbReference>
<evidence type="ECO:0000313" key="9">
    <source>
        <dbReference type="EnsemblMetazoa" id="CapteP215484"/>
    </source>
</evidence>
<name>R7TZE9_CAPTE</name>
<dbReference type="InterPro" id="IPR000276">
    <property type="entry name" value="GPCR_Rhodpsn"/>
</dbReference>
<dbReference type="PROSITE" id="PS50262">
    <property type="entry name" value="G_PROTEIN_RECEP_F1_2"/>
    <property type="match status" value="1"/>
</dbReference>
<dbReference type="STRING" id="283909.R7TZE9"/>
<dbReference type="GO" id="GO:0016020">
    <property type="term" value="C:membrane"/>
    <property type="evidence" value="ECO:0007669"/>
    <property type="project" value="UniProtKB-SubCell"/>
</dbReference>
<dbReference type="OMA" id="CTMFNSS"/>
<evidence type="ECO:0000256" key="4">
    <source>
        <dbReference type="ARBA" id="ARBA00023136"/>
    </source>
</evidence>
<dbReference type="PANTHER" id="PTHR46641:SF2">
    <property type="entry name" value="FMRFAMIDE RECEPTOR"/>
    <property type="match status" value="1"/>
</dbReference>
<keyword evidence="5" id="KW-0807">Transducer</keyword>
<keyword evidence="10" id="KW-1185">Reference proteome</keyword>
<accession>R7TZE9</accession>
<dbReference type="GO" id="GO:0004930">
    <property type="term" value="F:G protein-coupled receptor activity"/>
    <property type="evidence" value="ECO:0007669"/>
    <property type="project" value="UniProtKB-KW"/>
</dbReference>
<keyword evidence="5" id="KW-0297">G-protein coupled receptor</keyword>
<evidence type="ECO:0000313" key="10">
    <source>
        <dbReference type="Proteomes" id="UP000014760"/>
    </source>
</evidence>
<keyword evidence="2 5" id="KW-0812">Transmembrane</keyword>
<dbReference type="PROSITE" id="PS00237">
    <property type="entry name" value="G_PROTEIN_RECEP_F1_1"/>
    <property type="match status" value="1"/>
</dbReference>
<organism evidence="8">
    <name type="scientific">Capitella teleta</name>
    <name type="common">Polychaete worm</name>
    <dbReference type="NCBI Taxonomy" id="283909"/>
    <lineage>
        <taxon>Eukaryota</taxon>
        <taxon>Metazoa</taxon>
        <taxon>Spiralia</taxon>
        <taxon>Lophotrochozoa</taxon>
        <taxon>Annelida</taxon>
        <taxon>Polychaeta</taxon>
        <taxon>Sedentaria</taxon>
        <taxon>Scolecida</taxon>
        <taxon>Capitellidae</taxon>
        <taxon>Capitella</taxon>
    </lineage>
</organism>
<evidence type="ECO:0000256" key="6">
    <source>
        <dbReference type="SAM" id="Phobius"/>
    </source>
</evidence>
<dbReference type="Proteomes" id="UP000014760">
    <property type="component" value="Unassembled WGS sequence"/>
</dbReference>
<dbReference type="CDD" id="cd14978">
    <property type="entry name" value="7tmA_FMRFamide_R-like"/>
    <property type="match status" value="1"/>
</dbReference>
<comment type="similarity">
    <text evidence="5">Belongs to the G-protein coupled receptor 1 family.</text>
</comment>
<dbReference type="SMART" id="SM01381">
    <property type="entry name" value="7TM_GPCR_Srsx"/>
    <property type="match status" value="1"/>
</dbReference>
<feature type="transmembrane region" description="Helical" evidence="6">
    <location>
        <begin position="300"/>
        <end position="324"/>
    </location>
</feature>
<evidence type="ECO:0000256" key="3">
    <source>
        <dbReference type="ARBA" id="ARBA00022989"/>
    </source>
</evidence>
<dbReference type="EMBL" id="AMQN01001976">
    <property type="status" value="NOT_ANNOTATED_CDS"/>
    <property type="molecule type" value="Genomic_DNA"/>
</dbReference>
<dbReference type="PANTHER" id="PTHR46641">
    <property type="entry name" value="FMRFAMIDE RECEPTOR-RELATED"/>
    <property type="match status" value="1"/>
</dbReference>
<dbReference type="EnsemblMetazoa" id="CapteT215484">
    <property type="protein sequence ID" value="CapteP215484"/>
    <property type="gene ID" value="CapteG215484"/>
</dbReference>
<reference evidence="10" key="1">
    <citation type="submission" date="2012-12" db="EMBL/GenBank/DDBJ databases">
        <authorList>
            <person name="Hellsten U."/>
            <person name="Grimwood J."/>
            <person name="Chapman J.A."/>
            <person name="Shapiro H."/>
            <person name="Aerts A."/>
            <person name="Otillar R.P."/>
            <person name="Terry A.Y."/>
            <person name="Boore J.L."/>
            <person name="Simakov O."/>
            <person name="Marletaz F."/>
            <person name="Cho S.-J."/>
            <person name="Edsinger-Gonzales E."/>
            <person name="Havlak P."/>
            <person name="Kuo D.-H."/>
            <person name="Larsson T."/>
            <person name="Lv J."/>
            <person name="Arendt D."/>
            <person name="Savage R."/>
            <person name="Osoegawa K."/>
            <person name="de Jong P."/>
            <person name="Lindberg D.R."/>
            <person name="Seaver E.C."/>
            <person name="Weisblat D.A."/>
            <person name="Putnam N.H."/>
            <person name="Grigoriev I.V."/>
            <person name="Rokhsar D.S."/>
        </authorList>
    </citation>
    <scope>NUCLEOTIDE SEQUENCE</scope>
    <source>
        <strain evidence="10">I ESC-2004</strain>
    </source>
</reference>
<keyword evidence="3 6" id="KW-1133">Transmembrane helix</keyword>
<dbReference type="SUPFAM" id="SSF81321">
    <property type="entry name" value="Family A G protein-coupled receptor-like"/>
    <property type="match status" value="1"/>
</dbReference>
<dbReference type="InterPro" id="IPR052954">
    <property type="entry name" value="GPCR-Ligand_Int"/>
</dbReference>
<keyword evidence="4 6" id="KW-0472">Membrane</keyword>
<gene>
    <name evidence="8" type="ORF">CAPTEDRAFT_215484</name>
</gene>
<evidence type="ECO:0000256" key="1">
    <source>
        <dbReference type="ARBA" id="ARBA00004370"/>
    </source>
</evidence>
<proteinExistence type="inferred from homology"/>
<dbReference type="PRINTS" id="PR00237">
    <property type="entry name" value="GPCRRHODOPSN"/>
</dbReference>
<keyword evidence="5" id="KW-0675">Receptor</keyword>
<feature type="transmembrane region" description="Helical" evidence="6">
    <location>
        <begin position="160"/>
        <end position="178"/>
    </location>
</feature>
<dbReference type="InterPro" id="IPR017452">
    <property type="entry name" value="GPCR_Rhodpsn_7TM"/>
</dbReference>
<dbReference type="Gene3D" id="1.20.1070.10">
    <property type="entry name" value="Rhodopsin 7-helix transmembrane proteins"/>
    <property type="match status" value="1"/>
</dbReference>
<feature type="transmembrane region" description="Helical" evidence="6">
    <location>
        <begin position="45"/>
        <end position="67"/>
    </location>
</feature>
<feature type="domain" description="G-protein coupled receptors family 1 profile" evidence="7">
    <location>
        <begin position="60"/>
        <end position="321"/>
    </location>
</feature>
<evidence type="ECO:0000256" key="5">
    <source>
        <dbReference type="RuleBase" id="RU000688"/>
    </source>
</evidence>
<evidence type="ECO:0000313" key="8">
    <source>
        <dbReference type="EMBL" id="ELT99149.1"/>
    </source>
</evidence>
<reference evidence="8 10" key="2">
    <citation type="journal article" date="2013" name="Nature">
        <title>Insights into bilaterian evolution from three spiralian genomes.</title>
        <authorList>
            <person name="Simakov O."/>
            <person name="Marletaz F."/>
            <person name="Cho S.J."/>
            <person name="Edsinger-Gonzales E."/>
            <person name="Havlak P."/>
            <person name="Hellsten U."/>
            <person name="Kuo D.H."/>
            <person name="Larsson T."/>
            <person name="Lv J."/>
            <person name="Arendt D."/>
            <person name="Savage R."/>
            <person name="Osoegawa K."/>
            <person name="de Jong P."/>
            <person name="Grimwood J."/>
            <person name="Chapman J.A."/>
            <person name="Shapiro H."/>
            <person name="Aerts A."/>
            <person name="Otillar R.P."/>
            <person name="Terry A.Y."/>
            <person name="Boore J.L."/>
            <person name="Grigoriev I.V."/>
            <person name="Lindberg D.R."/>
            <person name="Seaver E.C."/>
            <person name="Weisblat D.A."/>
            <person name="Putnam N.H."/>
            <person name="Rokhsar D.S."/>
        </authorList>
    </citation>
    <scope>NUCLEOTIDE SEQUENCE</scope>
    <source>
        <strain evidence="8 10">I ESC-2004</strain>
    </source>
</reference>
<feature type="transmembrane region" description="Helical" evidence="6">
    <location>
        <begin position="121"/>
        <end position="140"/>
    </location>
</feature>
<evidence type="ECO:0000259" key="7">
    <source>
        <dbReference type="PROSITE" id="PS50262"/>
    </source>
</evidence>
<sequence>MDGNVCGYVVFPSLDNCSSLNMSLLKVNVGATGSDASKLAQNKIIGLYVMGSLCVFGIVGNVLSLLGLHHDKERREASFLLQCLAVIDGLYLFTAFFRYPLKHLVDAPTYEYIQLGAFPMLKSFQTICIWTMVLVTIDRYIHVCFPLRAQILLTKRSKRLWVITILVASFIYNLPRFFDSCISHFVLPCTEIDIVGMVFRPQFKHKAYSFIYRQVLYILLLYVAPQAILIFMNCNLIRAIRRSRKRHASHQDSSNDSNSTVVLVIIVIVFIVCEAPEPVIHSISAVEYAFHIEVFTFDFIALYTISDLLMLVNSSINFFIYVIFGRRFRETLKGMFRENFTSATSRFNRSSFADPTKATRQSYPRVHFTPQPAFDGVKV</sequence>
<dbReference type="HOGENOM" id="CLU_009579_24_7_1"/>
<feature type="transmembrane region" description="Helical" evidence="6">
    <location>
        <begin position="79"/>
        <end position="101"/>
    </location>
</feature>
<feature type="transmembrane region" description="Helical" evidence="6">
    <location>
        <begin position="261"/>
        <end position="280"/>
    </location>
</feature>
<protein>
    <recommendedName>
        <fullName evidence="7">G-protein coupled receptors family 1 profile domain-containing protein</fullName>
    </recommendedName>
</protein>
<dbReference type="OrthoDB" id="10011262at2759"/>
<dbReference type="Pfam" id="PF00001">
    <property type="entry name" value="7tm_1"/>
    <property type="match status" value="1"/>
</dbReference>
<reference evidence="9" key="3">
    <citation type="submission" date="2015-06" db="UniProtKB">
        <authorList>
            <consortium name="EnsemblMetazoa"/>
        </authorList>
    </citation>
    <scope>IDENTIFICATION</scope>
</reference>
<dbReference type="AlphaFoldDB" id="R7TZE9"/>
<evidence type="ECO:0000256" key="2">
    <source>
        <dbReference type="ARBA" id="ARBA00022692"/>
    </source>
</evidence>